<dbReference type="InterPro" id="IPR004682">
    <property type="entry name" value="TRAP_DctP"/>
</dbReference>
<evidence type="ECO:0000256" key="1">
    <source>
        <dbReference type="ARBA" id="ARBA00004196"/>
    </source>
</evidence>
<dbReference type="InterPro" id="IPR018389">
    <property type="entry name" value="DctP_fam"/>
</dbReference>
<comment type="subcellular location">
    <subcellularLocation>
        <location evidence="1">Cell envelope</location>
    </subcellularLocation>
</comment>
<dbReference type="AlphaFoldDB" id="A0A1H2PPP3"/>
<evidence type="ECO:0000256" key="2">
    <source>
        <dbReference type="ARBA" id="ARBA00009023"/>
    </source>
</evidence>
<dbReference type="NCBIfam" id="NF037995">
    <property type="entry name" value="TRAP_S1"/>
    <property type="match status" value="1"/>
</dbReference>
<accession>A0A1H2PPP3</accession>
<dbReference type="OrthoDB" id="9794826at2"/>
<keyword evidence="6" id="KW-1185">Reference proteome</keyword>
<dbReference type="CDD" id="cd13603">
    <property type="entry name" value="PBP2_TRAP_Siap_TeaA_like"/>
    <property type="match status" value="1"/>
</dbReference>
<dbReference type="PROSITE" id="PS51318">
    <property type="entry name" value="TAT"/>
    <property type="match status" value="1"/>
</dbReference>
<dbReference type="PANTHER" id="PTHR33376:SF4">
    <property type="entry name" value="SIALIC ACID-BINDING PERIPLASMIC PROTEIN SIAP"/>
    <property type="match status" value="1"/>
</dbReference>
<comment type="similarity">
    <text evidence="2">Belongs to the bacterial solute-binding protein 7 family.</text>
</comment>
<dbReference type="RefSeq" id="WP_091907907.1">
    <property type="nucleotide sequence ID" value="NZ_FNLO01000005.1"/>
</dbReference>
<dbReference type="PANTHER" id="PTHR33376">
    <property type="match status" value="1"/>
</dbReference>
<proteinExistence type="inferred from homology"/>
<evidence type="ECO:0000256" key="3">
    <source>
        <dbReference type="ARBA" id="ARBA00022448"/>
    </source>
</evidence>
<dbReference type="EMBL" id="FNLO01000005">
    <property type="protein sequence ID" value="SDV48655.1"/>
    <property type="molecule type" value="Genomic_DNA"/>
</dbReference>
<dbReference type="GO" id="GO:0030288">
    <property type="term" value="C:outer membrane-bounded periplasmic space"/>
    <property type="evidence" value="ECO:0007669"/>
    <property type="project" value="InterPro"/>
</dbReference>
<dbReference type="PIRSF" id="PIRSF006470">
    <property type="entry name" value="DctB"/>
    <property type="match status" value="1"/>
</dbReference>
<evidence type="ECO:0000313" key="6">
    <source>
        <dbReference type="Proteomes" id="UP000243719"/>
    </source>
</evidence>
<dbReference type="InterPro" id="IPR038404">
    <property type="entry name" value="TRAP_DctP_sf"/>
</dbReference>
<gene>
    <name evidence="5" type="ORF">SAMN05216551_105272</name>
</gene>
<sequence>MHQKRRQFLLQGTATAAVAATGVLGAPWIRRAQAAEFVYKLGHDLPASHPFNKRLLEAAEMIKRDSDGRLEIRLFPNNQLGGDPDMFAQMRSGALEIFASSGANTLSSLVPKTAIWTVGFAFKDYSQVFGALDGELGAYLRGLINKAGLEVQQNVWDNGFRQITSGAKPILSPADLKGMKFRVPPGRLWISLFSALGASPATISFNEVYLALQSKLVEGQENALAIIDSAKLYEVQKYCSLTSHAWDGFWLVSNRQTWQRLPSNLRDIASKHLNAQALKERQDVAALNASLQKSLEAKGMVFNAPDIQPFREMLRKSGYYGEMQKTFGAEEWGLLEKVTGRLA</sequence>
<dbReference type="Proteomes" id="UP000243719">
    <property type="component" value="Unassembled WGS sequence"/>
</dbReference>
<dbReference type="Gene3D" id="3.40.190.170">
    <property type="entry name" value="Bacterial extracellular solute-binding protein, family 7"/>
    <property type="match status" value="1"/>
</dbReference>
<dbReference type="STRING" id="1770053.SAMN05216551_105272"/>
<reference evidence="6" key="1">
    <citation type="submission" date="2016-09" db="EMBL/GenBank/DDBJ databases">
        <authorList>
            <person name="Varghese N."/>
            <person name="Submissions S."/>
        </authorList>
    </citation>
    <scope>NUCLEOTIDE SEQUENCE [LARGE SCALE GENOMIC DNA]</scope>
    <source>
        <strain evidence="6">JS23</strain>
    </source>
</reference>
<keyword evidence="4" id="KW-0732">Signal</keyword>
<evidence type="ECO:0000256" key="4">
    <source>
        <dbReference type="ARBA" id="ARBA00022729"/>
    </source>
</evidence>
<name>A0A1H2PPP3_9BURK</name>
<keyword evidence="3" id="KW-0813">Transport</keyword>
<dbReference type="GO" id="GO:0055085">
    <property type="term" value="P:transmembrane transport"/>
    <property type="evidence" value="ECO:0007669"/>
    <property type="project" value="InterPro"/>
</dbReference>
<protein>
    <submittedName>
        <fullName evidence="5">Tripartite ATP-independent transporter solute receptor, DctP family</fullName>
    </submittedName>
</protein>
<organism evidence="5 6">
    <name type="scientific">Chitinasiproducens palmae</name>
    <dbReference type="NCBI Taxonomy" id="1770053"/>
    <lineage>
        <taxon>Bacteria</taxon>
        <taxon>Pseudomonadati</taxon>
        <taxon>Pseudomonadota</taxon>
        <taxon>Betaproteobacteria</taxon>
        <taxon>Burkholderiales</taxon>
        <taxon>Burkholderiaceae</taxon>
        <taxon>Chitinasiproducens</taxon>
    </lineage>
</organism>
<evidence type="ECO:0000313" key="5">
    <source>
        <dbReference type="EMBL" id="SDV48655.1"/>
    </source>
</evidence>
<dbReference type="InterPro" id="IPR006311">
    <property type="entry name" value="TAT_signal"/>
</dbReference>
<dbReference type="Pfam" id="PF03480">
    <property type="entry name" value="DctP"/>
    <property type="match status" value="1"/>
</dbReference>
<keyword evidence="5" id="KW-0675">Receptor</keyword>
<dbReference type="NCBIfam" id="TIGR00787">
    <property type="entry name" value="dctP"/>
    <property type="match status" value="1"/>
</dbReference>